<dbReference type="PANTHER" id="PTHR42731:SF1">
    <property type="entry name" value="RADICAL SAM DOMAIN PROTEIN"/>
    <property type="match status" value="1"/>
</dbReference>
<dbReference type="Pfam" id="PF04055">
    <property type="entry name" value="Radical_SAM"/>
    <property type="match status" value="1"/>
</dbReference>
<dbReference type="SMART" id="SM00729">
    <property type="entry name" value="Elp3"/>
    <property type="match status" value="1"/>
</dbReference>
<dbReference type="RefSeq" id="WP_151860534.1">
    <property type="nucleotide sequence ID" value="NZ_WBZC01000014.1"/>
</dbReference>
<dbReference type="InterPro" id="IPR006638">
    <property type="entry name" value="Elp3/MiaA/NifB-like_rSAM"/>
</dbReference>
<evidence type="ECO:0000259" key="1">
    <source>
        <dbReference type="PROSITE" id="PS51918"/>
    </source>
</evidence>
<dbReference type="Pfam" id="PF19864">
    <property type="entry name" value="Radical_SAM_N2"/>
    <property type="match status" value="1"/>
</dbReference>
<dbReference type="PROSITE" id="PS51918">
    <property type="entry name" value="RADICAL_SAM"/>
    <property type="match status" value="1"/>
</dbReference>
<dbReference type="OrthoDB" id="9806827at2"/>
<dbReference type="InterPro" id="IPR058240">
    <property type="entry name" value="rSAM_sf"/>
</dbReference>
<proteinExistence type="predicted"/>
<dbReference type="NCBIfam" id="TIGR03960">
    <property type="entry name" value="rSAM_fuse_unch"/>
    <property type="match status" value="1"/>
</dbReference>
<dbReference type="Gene3D" id="3.40.50.280">
    <property type="entry name" value="Cobalamin-binding domain"/>
    <property type="match status" value="1"/>
</dbReference>
<sequence>MNRLEIHDILFKVEKPARYLGNELNSVHKEVDESTVRFAFCFPDIYEIGMSHLGLQILYKLLNKQENVYCERVFAPALDMEQEMKENNIPLFGLESRNPIKAFDFIGFTLQYELSYTNLLNMLELADVPLYSKDRTKQHPLIIVGGPCAYNPEPIADFVDIVILGEAEEVILEIINAYKKRKSEESFSRRDFLIEIATIQGVYIPCLYDVDYNEDDTIKGINPNTEGIPKRVTKRIIKNLDDAFYPEEFIVPYINTVHDRIVLEIFRGCARGCRFCQAGIIYRPVREKGFDRLKGLTEKLLENTGYEEISLASLSTSDYSKLDMLVRHLIDEYKGDRVGISLPSLRLDNITLQLIEEIQKIRKTGLTFAPEAGSQRLRDVINKGLTEEDLQSAVKKAFSLGWTSIKLYFMIGLPTEIYEDLEGIGQLAFKVLDAYYSTDKEKRGKAINITVSASTFVPKPFTPFQWEPQDSLEAIHQKQRFLVENIKNKKITFNYHDAKTSFLEAVFARGDRRLSRVLAQGLKAGCKFDGWMEHFDFDRWMQVFEECKIDPTFYANRRRDYDEVLPWDHIDVGVTKKYLIKENEKARSGEVTVDCRSSCSGCGVNKGIVGGIC</sequence>
<evidence type="ECO:0000313" key="2">
    <source>
        <dbReference type="EMBL" id="KAB3535906.1"/>
    </source>
</evidence>
<name>A0A6I0FBJ0_9FIRM</name>
<dbReference type="SFLD" id="SFLDS00029">
    <property type="entry name" value="Radical_SAM"/>
    <property type="match status" value="1"/>
</dbReference>
<dbReference type="InterPro" id="IPR045784">
    <property type="entry name" value="Radical_SAM_N2"/>
</dbReference>
<dbReference type="PANTHER" id="PTHR42731">
    <property type="entry name" value="SLL1084 PROTEIN"/>
    <property type="match status" value="1"/>
</dbReference>
<dbReference type="InterPro" id="IPR023404">
    <property type="entry name" value="rSAM_horseshoe"/>
</dbReference>
<dbReference type="InterPro" id="IPR023862">
    <property type="entry name" value="CHP03960_rSAM"/>
</dbReference>
<evidence type="ECO:0000313" key="3">
    <source>
        <dbReference type="Proteomes" id="UP000432715"/>
    </source>
</evidence>
<dbReference type="InterPro" id="IPR007197">
    <property type="entry name" value="rSAM"/>
</dbReference>
<gene>
    <name evidence="2" type="ORF">F8154_05150</name>
</gene>
<comment type="caution">
    <text evidence="2">The sequence shown here is derived from an EMBL/GenBank/DDBJ whole genome shotgun (WGS) entry which is preliminary data.</text>
</comment>
<accession>A0A6I0FBJ0</accession>
<dbReference type="GO" id="GO:0051536">
    <property type="term" value="F:iron-sulfur cluster binding"/>
    <property type="evidence" value="ECO:0007669"/>
    <property type="project" value="InterPro"/>
</dbReference>
<dbReference type="GO" id="GO:0003824">
    <property type="term" value="F:catalytic activity"/>
    <property type="evidence" value="ECO:0007669"/>
    <property type="project" value="InterPro"/>
</dbReference>
<dbReference type="CDD" id="cd01335">
    <property type="entry name" value="Radical_SAM"/>
    <property type="match status" value="1"/>
</dbReference>
<dbReference type="SUPFAM" id="SSF102114">
    <property type="entry name" value="Radical SAM enzymes"/>
    <property type="match status" value="1"/>
</dbReference>
<dbReference type="Gene3D" id="3.80.30.20">
    <property type="entry name" value="tm_1862 like domain"/>
    <property type="match status" value="1"/>
</dbReference>
<protein>
    <submittedName>
        <fullName evidence="2">TIGR03960 family B12-binding radical SAM protein</fullName>
    </submittedName>
</protein>
<organism evidence="2 3">
    <name type="scientific">Alkaliphilus pronyensis</name>
    <dbReference type="NCBI Taxonomy" id="1482732"/>
    <lineage>
        <taxon>Bacteria</taxon>
        <taxon>Bacillati</taxon>
        <taxon>Bacillota</taxon>
        <taxon>Clostridia</taxon>
        <taxon>Peptostreptococcales</taxon>
        <taxon>Natronincolaceae</taxon>
        <taxon>Alkaliphilus</taxon>
    </lineage>
</organism>
<dbReference type="Proteomes" id="UP000432715">
    <property type="component" value="Unassembled WGS sequence"/>
</dbReference>
<keyword evidence="3" id="KW-1185">Reference proteome</keyword>
<dbReference type="SFLD" id="SFLDG01082">
    <property type="entry name" value="B12-binding_domain_containing"/>
    <property type="match status" value="1"/>
</dbReference>
<dbReference type="AlphaFoldDB" id="A0A6I0FBJ0"/>
<feature type="domain" description="Radical SAM core" evidence="1">
    <location>
        <begin position="255"/>
        <end position="494"/>
    </location>
</feature>
<reference evidence="2 3" key="1">
    <citation type="submission" date="2019-10" db="EMBL/GenBank/DDBJ databases">
        <title>Alkaliphilus serpentinus sp. nov. and Alkaliphilus pronyensis sp. nov., two novel anaerobic alkaliphilic species isolated from the serpentinized-hosted hydrothermal field of the Prony Bay (New Caledonia).</title>
        <authorList>
            <person name="Postec A."/>
        </authorList>
    </citation>
    <scope>NUCLEOTIDE SEQUENCE [LARGE SCALE GENOMIC DNA]</scope>
    <source>
        <strain evidence="2 3">LacV</strain>
    </source>
</reference>
<dbReference type="EMBL" id="WBZC01000014">
    <property type="protein sequence ID" value="KAB3535906.1"/>
    <property type="molecule type" value="Genomic_DNA"/>
</dbReference>